<comment type="caution">
    <text evidence="1">The sequence shown here is derived from an EMBL/GenBank/DDBJ whole genome shotgun (WGS) entry which is preliminary data.</text>
</comment>
<sequence length="46" mass="5401">MLDSMDGLLEEFDDDIFNALVENIEVLSQRHFIFVLKSGMRIEEKL</sequence>
<protein>
    <recommendedName>
        <fullName evidence="3">Recombinase</fullName>
    </recommendedName>
</protein>
<keyword evidence="2" id="KW-1185">Reference proteome</keyword>
<name>A0ABS2NMU5_9FIRM</name>
<reference evidence="1 2" key="1">
    <citation type="submission" date="2021-01" db="EMBL/GenBank/DDBJ databases">
        <title>Genomic Encyclopedia of Type Strains, Phase IV (KMG-IV): sequencing the most valuable type-strain genomes for metagenomic binning, comparative biology and taxonomic classification.</title>
        <authorList>
            <person name="Goeker M."/>
        </authorList>
    </citation>
    <scope>NUCLEOTIDE SEQUENCE [LARGE SCALE GENOMIC DNA]</scope>
    <source>
        <strain evidence="1 2">DSM 25890</strain>
    </source>
</reference>
<accession>A0ABS2NMU5</accession>
<dbReference type="EMBL" id="JAFBEE010000003">
    <property type="protein sequence ID" value="MBM7614270.1"/>
    <property type="molecule type" value="Genomic_DNA"/>
</dbReference>
<proteinExistence type="predicted"/>
<organism evidence="1 2">
    <name type="scientific">Alkaliphilus hydrothermalis</name>
    <dbReference type="NCBI Taxonomy" id="1482730"/>
    <lineage>
        <taxon>Bacteria</taxon>
        <taxon>Bacillati</taxon>
        <taxon>Bacillota</taxon>
        <taxon>Clostridia</taxon>
        <taxon>Peptostreptococcales</taxon>
        <taxon>Natronincolaceae</taxon>
        <taxon>Alkaliphilus</taxon>
    </lineage>
</organism>
<evidence type="ECO:0000313" key="1">
    <source>
        <dbReference type="EMBL" id="MBM7614270.1"/>
    </source>
</evidence>
<evidence type="ECO:0008006" key="3">
    <source>
        <dbReference type="Google" id="ProtNLM"/>
    </source>
</evidence>
<gene>
    <name evidence="1" type="ORF">JOC73_000781</name>
</gene>
<evidence type="ECO:0000313" key="2">
    <source>
        <dbReference type="Proteomes" id="UP001314796"/>
    </source>
</evidence>
<dbReference type="Proteomes" id="UP001314796">
    <property type="component" value="Unassembled WGS sequence"/>
</dbReference>